<dbReference type="PROSITE" id="PS00216">
    <property type="entry name" value="SUGAR_TRANSPORT_1"/>
    <property type="match status" value="1"/>
</dbReference>
<dbReference type="EMBL" id="VBOS01000100">
    <property type="protein sequence ID" value="TMQ57888.1"/>
    <property type="molecule type" value="Genomic_DNA"/>
</dbReference>
<name>A0A538T2N9_UNCEI</name>
<feature type="transmembrane region" description="Helical" evidence="5">
    <location>
        <begin position="186"/>
        <end position="207"/>
    </location>
</feature>
<dbReference type="Pfam" id="PF07690">
    <property type="entry name" value="MFS_1"/>
    <property type="match status" value="2"/>
</dbReference>
<feature type="transmembrane region" description="Helical" evidence="5">
    <location>
        <begin position="55"/>
        <end position="75"/>
    </location>
</feature>
<accession>A0A538T2N9</accession>
<dbReference type="SUPFAM" id="SSF103473">
    <property type="entry name" value="MFS general substrate transporter"/>
    <property type="match status" value="1"/>
</dbReference>
<dbReference type="InterPro" id="IPR011701">
    <property type="entry name" value="MFS"/>
</dbReference>
<evidence type="ECO:0000313" key="8">
    <source>
        <dbReference type="Proteomes" id="UP000317716"/>
    </source>
</evidence>
<keyword evidence="4 5" id="KW-0472">Membrane</keyword>
<comment type="caution">
    <text evidence="7">The sequence shown here is derived from an EMBL/GenBank/DDBJ whole genome shotgun (WGS) entry which is preliminary data.</text>
</comment>
<feature type="transmembrane region" description="Helical" evidence="5">
    <location>
        <begin position="24"/>
        <end position="43"/>
    </location>
</feature>
<feature type="transmembrane region" description="Helical" evidence="5">
    <location>
        <begin position="384"/>
        <end position="404"/>
    </location>
</feature>
<gene>
    <name evidence="7" type="ORF">E6K72_03185</name>
</gene>
<dbReference type="InterPro" id="IPR036259">
    <property type="entry name" value="MFS_trans_sf"/>
</dbReference>
<sequence>MSPLARALDDFRAAARAFSRPARLYLLSEFLAWTGHGIMSVLYNLYLVEGGYQESFVGTAVSVVALGLALTALPAGVLAERWGRRRCLVLGAVLDGAGFVVRASVLAPAPILAASFVAGAGQAMLAIAAAPFITEHSTARERTHLFSAFFASALLAGVAGSALGGWLPRVAMALPHAARPDLLHAYRAVLLLGAAFCWSAALPLLRLRGLVETPLQRADEPVPPDAARRLFPIALNAALIGSGAGLVIPFMNLYFKSRFRCSSGQIGLFFSLAQVLTALAALLGPAVARRFGKMRTAVVSELLSLPFLVTLGAESHLGIAVVAFWLRATLMQASTPLLQTFIMEALPSGLRARATSVMNLLWNVGWAVSATLAGLIIQRFGYAVPFYFTAALYATAASTFYLAFRRTPEIPAAPRLSEETKGQRGEGPLLTE</sequence>
<evidence type="ECO:0000256" key="2">
    <source>
        <dbReference type="ARBA" id="ARBA00022692"/>
    </source>
</evidence>
<comment type="subcellular location">
    <subcellularLocation>
        <location evidence="1">Membrane</location>
        <topology evidence="1">Multi-pass membrane protein</topology>
    </subcellularLocation>
</comment>
<dbReference type="Proteomes" id="UP000317716">
    <property type="component" value="Unassembled WGS sequence"/>
</dbReference>
<dbReference type="InterPro" id="IPR020846">
    <property type="entry name" value="MFS_dom"/>
</dbReference>
<evidence type="ECO:0000256" key="4">
    <source>
        <dbReference type="ARBA" id="ARBA00023136"/>
    </source>
</evidence>
<organism evidence="7 8">
    <name type="scientific">Eiseniibacteriota bacterium</name>
    <dbReference type="NCBI Taxonomy" id="2212470"/>
    <lineage>
        <taxon>Bacteria</taxon>
        <taxon>Candidatus Eiseniibacteriota</taxon>
    </lineage>
</organism>
<keyword evidence="3 5" id="KW-1133">Transmembrane helix</keyword>
<evidence type="ECO:0000259" key="6">
    <source>
        <dbReference type="PROSITE" id="PS50850"/>
    </source>
</evidence>
<dbReference type="InterPro" id="IPR005829">
    <property type="entry name" value="Sugar_transporter_CS"/>
</dbReference>
<evidence type="ECO:0000256" key="1">
    <source>
        <dbReference type="ARBA" id="ARBA00004141"/>
    </source>
</evidence>
<feature type="domain" description="Major facilitator superfamily (MFS) profile" evidence="6">
    <location>
        <begin position="21"/>
        <end position="408"/>
    </location>
</feature>
<evidence type="ECO:0000313" key="7">
    <source>
        <dbReference type="EMBL" id="TMQ57888.1"/>
    </source>
</evidence>
<dbReference type="PANTHER" id="PTHR23525">
    <property type="entry name" value="TRANSPORTER, PUTATIVE-RELATED"/>
    <property type="match status" value="1"/>
</dbReference>
<keyword evidence="2 5" id="KW-0812">Transmembrane</keyword>
<reference evidence="7 8" key="1">
    <citation type="journal article" date="2019" name="Nat. Microbiol.">
        <title>Mediterranean grassland soil C-N compound turnover is dependent on rainfall and depth, and is mediated by genomically divergent microorganisms.</title>
        <authorList>
            <person name="Diamond S."/>
            <person name="Andeer P.F."/>
            <person name="Li Z."/>
            <person name="Crits-Christoph A."/>
            <person name="Burstein D."/>
            <person name="Anantharaman K."/>
            <person name="Lane K.R."/>
            <person name="Thomas B.C."/>
            <person name="Pan C."/>
            <person name="Northen T.R."/>
            <person name="Banfield J.F."/>
        </authorList>
    </citation>
    <scope>NUCLEOTIDE SEQUENCE [LARGE SCALE GENOMIC DNA]</scope>
    <source>
        <strain evidence="7">WS_2</strain>
    </source>
</reference>
<dbReference type="AlphaFoldDB" id="A0A538T2N9"/>
<protein>
    <submittedName>
        <fullName evidence="7">MFS transporter</fullName>
    </submittedName>
</protein>
<feature type="transmembrane region" description="Helical" evidence="5">
    <location>
        <begin position="266"/>
        <end position="284"/>
    </location>
</feature>
<feature type="transmembrane region" description="Helical" evidence="5">
    <location>
        <begin position="145"/>
        <end position="166"/>
    </location>
</feature>
<dbReference type="Gene3D" id="1.20.1250.20">
    <property type="entry name" value="MFS general substrate transporter like domains"/>
    <property type="match status" value="2"/>
</dbReference>
<dbReference type="GO" id="GO:0022857">
    <property type="term" value="F:transmembrane transporter activity"/>
    <property type="evidence" value="ECO:0007669"/>
    <property type="project" value="InterPro"/>
</dbReference>
<dbReference type="PROSITE" id="PS50850">
    <property type="entry name" value="MFS"/>
    <property type="match status" value="1"/>
</dbReference>
<feature type="transmembrane region" description="Helical" evidence="5">
    <location>
        <begin position="360"/>
        <end position="377"/>
    </location>
</feature>
<feature type="transmembrane region" description="Helical" evidence="5">
    <location>
        <begin position="233"/>
        <end position="254"/>
    </location>
</feature>
<dbReference type="PANTHER" id="PTHR23525:SF1">
    <property type="entry name" value="NODULIN-LIKE DOMAIN-CONTAINING PROTEIN"/>
    <property type="match status" value="1"/>
</dbReference>
<evidence type="ECO:0000256" key="3">
    <source>
        <dbReference type="ARBA" id="ARBA00022989"/>
    </source>
</evidence>
<evidence type="ECO:0000256" key="5">
    <source>
        <dbReference type="SAM" id="Phobius"/>
    </source>
</evidence>
<feature type="transmembrane region" description="Helical" evidence="5">
    <location>
        <begin position="111"/>
        <end position="133"/>
    </location>
</feature>
<feature type="transmembrane region" description="Helical" evidence="5">
    <location>
        <begin position="305"/>
        <end position="326"/>
    </location>
</feature>
<dbReference type="GO" id="GO:0016020">
    <property type="term" value="C:membrane"/>
    <property type="evidence" value="ECO:0007669"/>
    <property type="project" value="UniProtKB-SubCell"/>
</dbReference>
<proteinExistence type="predicted"/>